<evidence type="ECO:0000313" key="3">
    <source>
        <dbReference type="Proteomes" id="UP001597318"/>
    </source>
</evidence>
<dbReference type="RefSeq" id="WP_247338926.1">
    <property type="nucleotide sequence ID" value="NZ_CP095550.1"/>
</dbReference>
<keyword evidence="1" id="KW-0472">Membrane</keyword>
<feature type="transmembrane region" description="Helical" evidence="1">
    <location>
        <begin position="12"/>
        <end position="31"/>
    </location>
</feature>
<reference evidence="3" key="1">
    <citation type="journal article" date="2019" name="Int. J. Syst. Evol. Microbiol.">
        <title>The Global Catalogue of Microorganisms (GCM) 10K type strain sequencing project: providing services to taxonomists for standard genome sequencing and annotation.</title>
        <authorList>
            <consortium name="The Broad Institute Genomics Platform"/>
            <consortium name="The Broad Institute Genome Sequencing Center for Infectious Disease"/>
            <person name="Wu L."/>
            <person name="Ma J."/>
        </authorList>
    </citation>
    <scope>NUCLEOTIDE SEQUENCE [LARGE SCALE GENOMIC DNA]</scope>
    <source>
        <strain evidence="3">CGMCC 1.15474</strain>
    </source>
</reference>
<dbReference type="Proteomes" id="UP001597318">
    <property type="component" value="Unassembled WGS sequence"/>
</dbReference>
<keyword evidence="1" id="KW-0812">Transmembrane</keyword>
<evidence type="ECO:0000256" key="1">
    <source>
        <dbReference type="SAM" id="Phobius"/>
    </source>
</evidence>
<evidence type="ECO:0000313" key="2">
    <source>
        <dbReference type="EMBL" id="MFD2215319.1"/>
    </source>
</evidence>
<dbReference type="EMBL" id="JBHUIK010000003">
    <property type="protein sequence ID" value="MFD2215319.1"/>
    <property type="molecule type" value="Genomic_DNA"/>
</dbReference>
<keyword evidence="3" id="KW-1185">Reference proteome</keyword>
<proteinExistence type="predicted"/>
<organism evidence="2 3">
    <name type="scientific">Metabacillus endolithicus</name>
    <dbReference type="NCBI Taxonomy" id="1535204"/>
    <lineage>
        <taxon>Bacteria</taxon>
        <taxon>Bacillati</taxon>
        <taxon>Bacillota</taxon>
        <taxon>Bacilli</taxon>
        <taxon>Bacillales</taxon>
        <taxon>Bacillaceae</taxon>
        <taxon>Metabacillus</taxon>
    </lineage>
</organism>
<gene>
    <name evidence="2" type="ORF">ACFSKK_16625</name>
</gene>
<comment type="caution">
    <text evidence="2">The sequence shown here is derived from an EMBL/GenBank/DDBJ whole genome shotgun (WGS) entry which is preliminary data.</text>
</comment>
<name>A0ABW5C103_9BACI</name>
<sequence>MRQFFQDNKWAIPILALLAIIPLCLNIFFRYGNLETGKDLRNVEWLAFWGSYIGGAATLIAVCLTLSQNRKVIKQNEKIFVQNQENLIFQEERSRLSLMPYMEARIFIDEELKLHKDKLQPPNGFIVLSNNQTVKRFSSDLPKQYHQTIESGMIEEINGDGVSILRASNINFVRLILIQKAPSLAGNIQLCVTVMAKEKFNIQYINPPFVLASGESVILPVLFDKDIPEGEYKFTLSFEDIEGRCYEQFFTIHHRGSNDYSFIPINNPRLQNEYSKNQMMKCK</sequence>
<keyword evidence="1" id="KW-1133">Transmembrane helix</keyword>
<accession>A0ABW5C103</accession>
<feature type="transmembrane region" description="Helical" evidence="1">
    <location>
        <begin position="46"/>
        <end position="66"/>
    </location>
</feature>
<protein>
    <submittedName>
        <fullName evidence="2">Uncharacterized protein</fullName>
    </submittedName>
</protein>